<feature type="compositionally biased region" description="Basic and acidic residues" evidence="5">
    <location>
        <begin position="50"/>
        <end position="60"/>
    </location>
</feature>
<dbReference type="OrthoDB" id="10063141at2759"/>
<keyword evidence="9" id="KW-1185">Reference proteome</keyword>
<gene>
    <name evidence="8" type="ORF">DPMN_096855</name>
</gene>
<evidence type="ECO:0000313" key="8">
    <source>
        <dbReference type="EMBL" id="KAH3854318.1"/>
    </source>
</evidence>
<feature type="domain" description="MHD" evidence="7">
    <location>
        <begin position="1163"/>
        <end position="1476"/>
    </location>
</feature>
<feature type="compositionally biased region" description="Basic and acidic residues" evidence="5">
    <location>
        <begin position="943"/>
        <end position="970"/>
    </location>
</feature>
<dbReference type="GO" id="GO:0005737">
    <property type="term" value="C:cytoplasm"/>
    <property type="evidence" value="ECO:0007669"/>
    <property type="project" value="UniProtKB-SubCell"/>
</dbReference>
<dbReference type="GO" id="GO:0006897">
    <property type="term" value="P:endocytosis"/>
    <property type="evidence" value="ECO:0007669"/>
    <property type="project" value="UniProtKB-KW"/>
</dbReference>
<dbReference type="Gene3D" id="2.60.40.1170">
    <property type="entry name" value="Mu homology domain, subdomain B"/>
    <property type="match status" value="1"/>
</dbReference>
<dbReference type="PANTHER" id="PTHR10529">
    <property type="entry name" value="AP COMPLEX SUBUNIT MU"/>
    <property type="match status" value="1"/>
</dbReference>
<feature type="compositionally biased region" description="Basic residues" evidence="5">
    <location>
        <begin position="61"/>
        <end position="75"/>
    </location>
</feature>
<feature type="compositionally biased region" description="Basic and acidic residues" evidence="5">
    <location>
        <begin position="111"/>
        <end position="121"/>
    </location>
</feature>
<accession>A0A9D4L9H8</accession>
<dbReference type="PROSITE" id="PS51072">
    <property type="entry name" value="MHD"/>
    <property type="match status" value="1"/>
</dbReference>
<evidence type="ECO:0000313" key="9">
    <source>
        <dbReference type="Proteomes" id="UP000828390"/>
    </source>
</evidence>
<comment type="caution">
    <text evidence="8">The sequence shown here is derived from an EMBL/GenBank/DDBJ whole genome shotgun (WGS) entry which is preliminary data.</text>
</comment>
<evidence type="ECO:0008006" key="10">
    <source>
        <dbReference type="Google" id="ProtNLM"/>
    </source>
</evidence>
<feature type="region of interest" description="Disordered" evidence="5">
    <location>
        <begin position="595"/>
        <end position="630"/>
    </location>
</feature>
<feature type="compositionally biased region" description="Polar residues" evidence="5">
    <location>
        <begin position="32"/>
        <end position="43"/>
    </location>
</feature>
<dbReference type="InterPro" id="IPR012320">
    <property type="entry name" value="SHD_dom"/>
</dbReference>
<feature type="region of interest" description="Disordered" evidence="5">
    <location>
        <begin position="905"/>
        <end position="983"/>
    </location>
</feature>
<evidence type="ECO:0000259" key="6">
    <source>
        <dbReference type="PROSITE" id="PS51070"/>
    </source>
</evidence>
<evidence type="ECO:0000256" key="4">
    <source>
        <dbReference type="ARBA" id="ARBA00022583"/>
    </source>
</evidence>
<proteinExistence type="inferred from homology"/>
<evidence type="ECO:0000256" key="5">
    <source>
        <dbReference type="SAM" id="MobiDB-lite"/>
    </source>
</evidence>
<name>A0A9D4L9H8_DREPO</name>
<keyword evidence="4" id="KW-0254">Endocytosis</keyword>
<keyword evidence="3" id="KW-0963">Cytoplasm</keyword>
<feature type="compositionally biased region" description="Pro residues" evidence="5">
    <location>
        <begin position="910"/>
        <end position="925"/>
    </location>
</feature>
<feature type="region of interest" description="Disordered" evidence="5">
    <location>
        <begin position="1"/>
        <end position="121"/>
    </location>
</feature>
<evidence type="ECO:0000259" key="7">
    <source>
        <dbReference type="PROSITE" id="PS51072"/>
    </source>
</evidence>
<sequence length="1523" mass="170682">MMSMLALDDSSDLVNTEAVAATNGEEKEIVSPGTNEKQVNLLSFDSPDESDPKDNKESKTKSKKSRARSLFKRAKSPIAGAINKTTKEFKKLSNLPKHHITASQKSPIKSPSKEKLTEEYSKLEEKLNEKTSEEWLQFQQMQERIQVSLHKTKTSLDKYSSQSEDDEAHHSKALSNRWTGFEDASGFEPEVIDTSLNPIVSISEPVDSELLDTCETFDSKEESTLIDTSDTLIDTSVSPKDTTSFLDTFSRHIKRGSKSNMENLLDDFLSADSETRVKQSPRNSPVKIGGSSVLIKKRDNDDFQGLMDSTEPVDALQDLSLQEHKEEGFDSFIDTNTNNTGDRSDSISPDIGSVLSGYTFTSSTSGDAAFNLESQGINKTVDSGILLFEQPLENIVTKINNVPHPAFDTDKDDTCNSISHIEDETLFTFDVDSSSSSLPMAGNSGQSCFSAVAKPLEPLVSYPAKQEQKVTTNSLDQFDFGCQADAAKSMSTVFDDFSSFDPIKSASYTSSLPVQSNSSPINVNVGSHLLRNSSQAPSISFGSLPSSGIEHDIFSKIKRMSSGSQPVSPLRRKVQEKPKDHFGFVKKELKVDEDDDGYKPLADLSKDKQTVSTRTGENSNIDHTASNSSSTVNNPFLSGSFHEDGQIYKSANAAELFGLESNNTYLNNDFDFFIEKQGTKSDGSDSKSQTWVDPSSVDNIDFGGVIDDSESHWDGDTVTSEKMPLGDAWSGDNGSKLFLGNDQDTVTPDNPFQDDFSKLANVTVLVATTEASNPFMSAGPANSSSANPFLDIFGDIDASHSKLNLLDSGMQVNTNFESDNFIGDSAVHQKGESKDTFDPFNFASTSNGINDTESSMGAAAEMDTFSSVAALGDKQLAMPLEDDDHSFMLDIKPISIARPKAESLPIAPAIAPPPKAPKSPIPPRENPFDRDSPPEENFAQFEIKGKVKDKEAEADKKEEPIADRQTEETLPKSLSVDSETTTEEEVVVNLEPLEPFLPECDKDSFKLMLRYPTKKKITGNRYWKNVCVKFEKQKEGIMVRVLNDARDPLPIQELLLQPCYSLSECVLQQYDQYGKIHTAKLQYVFYKERVGIKTERITPSLVKFKKRSEKPKATMILDHSPQVSELLKFGSLDREEIMQFIHKLEDIFMNLEAHREKTLTYTKDEVTAEVHDEYYAELDAQGHVLSQKARCRVFVLAFLTGMPIVEVGLNDRRRKGKEVVGRYDIVPIKTEEWIRLENVEFHCSVNKEEFEKTNNIKFRPLDACQFELMRYRVRLRENKELPLQLTIQQIMKNRKCEVRCDLLVTGYHSYSKKHGQFPCEDIEVRFPIPEQWIYMFRYERRFGYGSVHSAARKPGKIKGLERLTLMAQGSTNQALMEADVGTAKYEHVYRAIVWRIPRLPIRNQGAYTSHLFRLKVELGPHDDIPQSYETHTHVSFTMPCSTVSQSQIRSIATTNPNPPEKWVRSFARYEYRLEIEHLEEYPELMAIGTVYKEAARLSIQPEPEEEERDPRLAQSDTDSSDSD</sequence>
<protein>
    <recommendedName>
        <fullName evidence="10">Protein stoned-B</fullName>
    </recommendedName>
</protein>
<organism evidence="8 9">
    <name type="scientific">Dreissena polymorpha</name>
    <name type="common">Zebra mussel</name>
    <name type="synonym">Mytilus polymorpha</name>
    <dbReference type="NCBI Taxonomy" id="45954"/>
    <lineage>
        <taxon>Eukaryota</taxon>
        <taxon>Metazoa</taxon>
        <taxon>Spiralia</taxon>
        <taxon>Lophotrochozoa</taxon>
        <taxon>Mollusca</taxon>
        <taxon>Bivalvia</taxon>
        <taxon>Autobranchia</taxon>
        <taxon>Heteroconchia</taxon>
        <taxon>Euheterodonta</taxon>
        <taxon>Imparidentia</taxon>
        <taxon>Neoheterodontei</taxon>
        <taxon>Myida</taxon>
        <taxon>Dreissenoidea</taxon>
        <taxon>Dreissenidae</taxon>
        <taxon>Dreissena</taxon>
    </lineage>
</organism>
<reference evidence="8" key="1">
    <citation type="journal article" date="2019" name="bioRxiv">
        <title>The Genome of the Zebra Mussel, Dreissena polymorpha: A Resource for Invasive Species Research.</title>
        <authorList>
            <person name="McCartney M.A."/>
            <person name="Auch B."/>
            <person name="Kono T."/>
            <person name="Mallez S."/>
            <person name="Zhang Y."/>
            <person name="Obille A."/>
            <person name="Becker A."/>
            <person name="Abrahante J.E."/>
            <person name="Garbe J."/>
            <person name="Badalamenti J.P."/>
            <person name="Herman A."/>
            <person name="Mangelson H."/>
            <person name="Liachko I."/>
            <person name="Sullivan S."/>
            <person name="Sone E.D."/>
            <person name="Koren S."/>
            <person name="Silverstein K.A.T."/>
            <person name="Beckman K.B."/>
            <person name="Gohl D.M."/>
        </authorList>
    </citation>
    <scope>NUCLEOTIDE SEQUENCE</scope>
    <source>
        <strain evidence="8">Duluth1</strain>
        <tissue evidence="8">Whole animal</tissue>
    </source>
</reference>
<feature type="domain" description="SHD" evidence="6">
    <location>
        <begin position="1004"/>
        <end position="1159"/>
    </location>
</feature>
<dbReference type="Pfam" id="PF00928">
    <property type="entry name" value="Adap_comp_sub"/>
    <property type="match status" value="1"/>
</dbReference>
<dbReference type="InterPro" id="IPR028565">
    <property type="entry name" value="MHD"/>
</dbReference>
<dbReference type="EMBL" id="JAIWYP010000003">
    <property type="protein sequence ID" value="KAH3854318.1"/>
    <property type="molecule type" value="Genomic_DNA"/>
</dbReference>
<dbReference type="InterPro" id="IPR050431">
    <property type="entry name" value="Adaptor_comp_med_subunit"/>
</dbReference>
<dbReference type="InterPro" id="IPR036168">
    <property type="entry name" value="AP2_Mu_C_sf"/>
</dbReference>
<feature type="region of interest" description="Disordered" evidence="5">
    <location>
        <begin position="1496"/>
        <end position="1523"/>
    </location>
</feature>
<comment type="subcellular location">
    <subcellularLocation>
        <location evidence="1">Cytoplasm</location>
    </subcellularLocation>
</comment>
<dbReference type="FunFam" id="2.60.40.1170:FF:000022">
    <property type="entry name" value="AP-1 complex subunit mu"/>
    <property type="match status" value="1"/>
</dbReference>
<feature type="compositionally biased region" description="Polar residues" evidence="5">
    <location>
        <begin position="610"/>
        <end position="630"/>
    </location>
</feature>
<comment type="similarity">
    <text evidence="2">Belongs to the Stoned B family.</text>
</comment>
<dbReference type="SUPFAM" id="SSF49447">
    <property type="entry name" value="Second domain of Mu2 adaptin subunit (ap50) of ap2 adaptor"/>
    <property type="match status" value="1"/>
</dbReference>
<dbReference type="Proteomes" id="UP000828390">
    <property type="component" value="Unassembled WGS sequence"/>
</dbReference>
<dbReference type="PROSITE" id="PS51070">
    <property type="entry name" value="SHD"/>
    <property type="match status" value="1"/>
</dbReference>
<evidence type="ECO:0000256" key="3">
    <source>
        <dbReference type="ARBA" id="ARBA00022490"/>
    </source>
</evidence>
<evidence type="ECO:0000256" key="2">
    <source>
        <dbReference type="ARBA" id="ARBA00005579"/>
    </source>
</evidence>
<evidence type="ECO:0000256" key="1">
    <source>
        <dbReference type="ARBA" id="ARBA00004496"/>
    </source>
</evidence>
<reference evidence="8" key="2">
    <citation type="submission" date="2020-11" db="EMBL/GenBank/DDBJ databases">
        <authorList>
            <person name="McCartney M.A."/>
            <person name="Auch B."/>
            <person name="Kono T."/>
            <person name="Mallez S."/>
            <person name="Becker A."/>
            <person name="Gohl D.M."/>
            <person name="Silverstein K.A.T."/>
            <person name="Koren S."/>
            <person name="Bechman K.B."/>
            <person name="Herman A."/>
            <person name="Abrahante J.E."/>
            <person name="Garbe J."/>
        </authorList>
    </citation>
    <scope>NUCLEOTIDE SEQUENCE</scope>
    <source>
        <strain evidence="8">Duluth1</strain>
        <tissue evidence="8">Whole animal</tissue>
    </source>
</reference>